<dbReference type="AlphaFoldDB" id="A0A895XJK3"/>
<dbReference type="RefSeq" id="WP_213171952.1">
    <property type="nucleotide sequence ID" value="NZ_CP070496.1"/>
</dbReference>
<keyword evidence="1" id="KW-1133">Transmembrane helix</keyword>
<accession>A0A895XJK3</accession>
<feature type="transmembrane region" description="Helical" evidence="1">
    <location>
        <begin position="20"/>
        <end position="41"/>
    </location>
</feature>
<evidence type="ECO:0000313" key="3">
    <source>
        <dbReference type="Proteomes" id="UP000662939"/>
    </source>
</evidence>
<feature type="transmembrane region" description="Helical" evidence="1">
    <location>
        <begin position="47"/>
        <end position="67"/>
    </location>
</feature>
<organism evidence="2 3">
    <name type="scientific">Natronoglycomyces albus</name>
    <dbReference type="NCBI Taxonomy" id="2811108"/>
    <lineage>
        <taxon>Bacteria</taxon>
        <taxon>Bacillati</taxon>
        <taxon>Actinomycetota</taxon>
        <taxon>Actinomycetes</taxon>
        <taxon>Glycomycetales</taxon>
        <taxon>Glycomycetaceae</taxon>
        <taxon>Natronoglycomyces</taxon>
    </lineage>
</organism>
<evidence type="ECO:0000313" key="2">
    <source>
        <dbReference type="EMBL" id="QSB05941.1"/>
    </source>
</evidence>
<keyword evidence="1" id="KW-0812">Transmembrane</keyword>
<proteinExistence type="predicted"/>
<dbReference type="EMBL" id="CP070496">
    <property type="protein sequence ID" value="QSB05941.1"/>
    <property type="molecule type" value="Genomic_DNA"/>
</dbReference>
<protein>
    <submittedName>
        <fullName evidence="2">Uncharacterized protein</fullName>
    </submittedName>
</protein>
<gene>
    <name evidence="2" type="ORF">JQS30_03170</name>
</gene>
<sequence length="172" mass="19841">MTGRVPTWARVFGKVSFRGASGMVLAGFSIWLVSAVSGLWIEPWQVLVTSALCYLFLRVFLATNVVVQDFALMVAHDVNRPHVNPFEHVKEWERTLIFAQRYPDHFTDFAQQKLRALTAKRLSVRHHLNLADHPDESRALIGSELYDFLHDPTQTFPTRAEFDRYLSQIEKI</sequence>
<keyword evidence="1" id="KW-0472">Membrane</keyword>
<reference evidence="2" key="1">
    <citation type="submission" date="2021-02" db="EMBL/GenBank/DDBJ databases">
        <title>Natronoglycomyces albus gen. nov., sp. nov, a haloalkaliphilic actinobacterium from a soda solonchak soil.</title>
        <authorList>
            <person name="Sorokin D.Y."/>
            <person name="Khijniak T.V."/>
            <person name="Zakharycheva A.P."/>
            <person name="Boueva O.V."/>
            <person name="Ariskina E.V."/>
            <person name="Hahnke R.L."/>
            <person name="Bunk B."/>
            <person name="Sproer C."/>
            <person name="Schumann P."/>
            <person name="Evtushenko L.I."/>
            <person name="Kublanov I.V."/>
        </authorList>
    </citation>
    <scope>NUCLEOTIDE SEQUENCE</scope>
    <source>
        <strain evidence="2">DSM 106290</strain>
    </source>
</reference>
<name>A0A895XJK3_9ACTN</name>
<dbReference type="KEGG" id="nav:JQS30_03170"/>
<keyword evidence="3" id="KW-1185">Reference proteome</keyword>
<dbReference type="Proteomes" id="UP000662939">
    <property type="component" value="Chromosome"/>
</dbReference>
<evidence type="ECO:0000256" key="1">
    <source>
        <dbReference type="SAM" id="Phobius"/>
    </source>
</evidence>